<name>A0A6J5QRL9_9CAUD</name>
<evidence type="ECO:0000313" key="2">
    <source>
        <dbReference type="EMBL" id="CAB4200299.1"/>
    </source>
</evidence>
<sequence length="185" mass="18558">MRKLIASLVVVLGLTCALYPVQAQQVGGAFIPSFNYDISGAWNFSGTVPTLTGGGSVVGTSATQTLTNKTLSTITNTGTLTLPSATGGLPVALNCGATGSGNQTCSPTAATALTKVYSGSSTLSSNAAVITFPTAFAATTSYQCVANDITTRANPVQMISTSTTTATITNTTGASDVINWVCVGQ</sequence>
<reference evidence="1" key="1">
    <citation type="submission" date="2020-05" db="EMBL/GenBank/DDBJ databases">
        <authorList>
            <person name="Chiriac C."/>
            <person name="Salcher M."/>
            <person name="Ghai R."/>
            <person name="Kavagutti S V."/>
        </authorList>
    </citation>
    <scope>NUCLEOTIDE SEQUENCE</scope>
</reference>
<evidence type="ECO:0000313" key="3">
    <source>
        <dbReference type="EMBL" id="CAB4218939.1"/>
    </source>
</evidence>
<gene>
    <name evidence="1" type="ORF">UFOVP1154_6</name>
    <name evidence="2" type="ORF">UFOVP1341_31</name>
    <name evidence="3" type="ORF">UFOVP1601_52</name>
</gene>
<dbReference type="EMBL" id="LR797292">
    <property type="protein sequence ID" value="CAB4200299.1"/>
    <property type="molecule type" value="Genomic_DNA"/>
</dbReference>
<dbReference type="EMBL" id="LR797469">
    <property type="protein sequence ID" value="CAB4218939.1"/>
    <property type="molecule type" value="Genomic_DNA"/>
</dbReference>
<protein>
    <submittedName>
        <fullName evidence="1">Uncharacterized protein</fullName>
    </submittedName>
</protein>
<accession>A0A6J5QRL9</accession>
<evidence type="ECO:0000313" key="1">
    <source>
        <dbReference type="EMBL" id="CAB4187150.1"/>
    </source>
</evidence>
<proteinExistence type="predicted"/>
<dbReference type="EMBL" id="LR797107">
    <property type="protein sequence ID" value="CAB4187150.1"/>
    <property type="molecule type" value="Genomic_DNA"/>
</dbReference>
<organism evidence="1">
    <name type="scientific">uncultured Caudovirales phage</name>
    <dbReference type="NCBI Taxonomy" id="2100421"/>
    <lineage>
        <taxon>Viruses</taxon>
        <taxon>Duplodnaviria</taxon>
        <taxon>Heunggongvirae</taxon>
        <taxon>Uroviricota</taxon>
        <taxon>Caudoviricetes</taxon>
        <taxon>Peduoviridae</taxon>
        <taxon>Maltschvirus</taxon>
        <taxon>Maltschvirus maltsch</taxon>
    </lineage>
</organism>